<proteinExistence type="predicted"/>
<evidence type="ECO:0000313" key="1">
    <source>
        <dbReference type="EMBL" id="MBB5937872.1"/>
    </source>
</evidence>
<protein>
    <submittedName>
        <fullName evidence="1">Uncharacterized protein</fullName>
    </submittedName>
</protein>
<comment type="caution">
    <text evidence="1">The sequence shown here is derived from an EMBL/GenBank/DDBJ whole genome shotgun (WGS) entry which is preliminary data.</text>
</comment>
<gene>
    <name evidence="1" type="ORF">FHS42_004956</name>
</gene>
<dbReference type="Proteomes" id="UP000588098">
    <property type="component" value="Unassembled WGS sequence"/>
</dbReference>
<dbReference type="AlphaFoldDB" id="A0A7W9QEQ2"/>
<keyword evidence="2" id="KW-1185">Reference proteome</keyword>
<organism evidence="1 2">
    <name type="scientific">Streptomyces zagrosensis</name>
    <dbReference type="NCBI Taxonomy" id="1042984"/>
    <lineage>
        <taxon>Bacteria</taxon>
        <taxon>Bacillati</taxon>
        <taxon>Actinomycetota</taxon>
        <taxon>Actinomycetes</taxon>
        <taxon>Kitasatosporales</taxon>
        <taxon>Streptomycetaceae</taxon>
        <taxon>Streptomyces</taxon>
    </lineage>
</organism>
<evidence type="ECO:0000313" key="2">
    <source>
        <dbReference type="Proteomes" id="UP000588098"/>
    </source>
</evidence>
<name>A0A7W9QEQ2_9ACTN</name>
<dbReference type="EMBL" id="JACHJL010000013">
    <property type="protein sequence ID" value="MBB5937872.1"/>
    <property type="molecule type" value="Genomic_DNA"/>
</dbReference>
<dbReference type="RefSeq" id="WP_184575153.1">
    <property type="nucleotide sequence ID" value="NZ_JACHJL010000013.1"/>
</dbReference>
<reference evidence="1 2" key="1">
    <citation type="submission" date="2020-08" db="EMBL/GenBank/DDBJ databases">
        <title>Genomic Encyclopedia of Type Strains, Phase III (KMG-III): the genomes of soil and plant-associated and newly described type strains.</title>
        <authorList>
            <person name="Whitman W."/>
        </authorList>
    </citation>
    <scope>NUCLEOTIDE SEQUENCE [LARGE SCALE GENOMIC DNA]</scope>
    <source>
        <strain evidence="1 2">CECT 8305</strain>
    </source>
</reference>
<sequence>MAQPMPAPMLVSQPVRVDFPPGPPRPQPPVMPIYSELAEHWLAAGRTVPGVYDQEWIELVHRPAWPTLD</sequence>
<accession>A0A7W9QEQ2</accession>